<proteinExistence type="predicted"/>
<name>A0A7N0TEJ2_KALFE</name>
<protein>
    <submittedName>
        <fullName evidence="1">Uncharacterized protein</fullName>
    </submittedName>
</protein>
<evidence type="ECO:0000313" key="1">
    <source>
        <dbReference type="EnsemblPlants" id="Kaladp0034s0020.1.v1.1.CDS.1"/>
    </source>
</evidence>
<dbReference type="Gramene" id="Kaladp0034s0020.1.v1.1">
    <property type="protein sequence ID" value="Kaladp0034s0020.1.v1.1.CDS.1"/>
    <property type="gene ID" value="Kaladp0034s0020.v1.1"/>
</dbReference>
<dbReference type="EnsemblPlants" id="Kaladp0034s0020.1.v1.1">
    <property type="protein sequence ID" value="Kaladp0034s0020.1.v1.1.CDS.1"/>
    <property type="gene ID" value="Kaladp0034s0020.v1.1"/>
</dbReference>
<reference evidence="1" key="1">
    <citation type="submission" date="2021-01" db="UniProtKB">
        <authorList>
            <consortium name="EnsemblPlants"/>
        </authorList>
    </citation>
    <scope>IDENTIFICATION</scope>
</reference>
<dbReference type="AlphaFoldDB" id="A0A7N0TEJ2"/>
<evidence type="ECO:0000313" key="2">
    <source>
        <dbReference type="Proteomes" id="UP000594263"/>
    </source>
</evidence>
<organism evidence="1 2">
    <name type="scientific">Kalanchoe fedtschenkoi</name>
    <name type="common">Lavender scallops</name>
    <name type="synonym">South American air plant</name>
    <dbReference type="NCBI Taxonomy" id="63787"/>
    <lineage>
        <taxon>Eukaryota</taxon>
        <taxon>Viridiplantae</taxon>
        <taxon>Streptophyta</taxon>
        <taxon>Embryophyta</taxon>
        <taxon>Tracheophyta</taxon>
        <taxon>Spermatophyta</taxon>
        <taxon>Magnoliopsida</taxon>
        <taxon>eudicotyledons</taxon>
        <taxon>Gunneridae</taxon>
        <taxon>Pentapetalae</taxon>
        <taxon>Saxifragales</taxon>
        <taxon>Crassulaceae</taxon>
        <taxon>Kalanchoe</taxon>
    </lineage>
</organism>
<sequence length="58" mass="6803">MKFVGAGYCFILLPRLELCLFRISSCFTAFHYLQQHKIMVRACSNKKYINCSCLHEII</sequence>
<keyword evidence="2" id="KW-1185">Reference proteome</keyword>
<accession>A0A7N0TEJ2</accession>
<dbReference type="Proteomes" id="UP000594263">
    <property type="component" value="Unplaced"/>
</dbReference>